<organism evidence="3 4">
    <name type="scientific">Lacrimispora xylanolytica</name>
    <dbReference type="NCBI Taxonomy" id="29375"/>
    <lineage>
        <taxon>Bacteria</taxon>
        <taxon>Bacillati</taxon>
        <taxon>Bacillota</taxon>
        <taxon>Clostridia</taxon>
        <taxon>Lachnospirales</taxon>
        <taxon>Lachnospiraceae</taxon>
        <taxon>Lacrimispora</taxon>
    </lineage>
</organism>
<dbReference type="Gene3D" id="1.10.1040.50">
    <property type="match status" value="1"/>
</dbReference>
<dbReference type="EMBL" id="CP113524">
    <property type="protein sequence ID" value="WAJ25267.1"/>
    <property type="molecule type" value="Genomic_DNA"/>
</dbReference>
<dbReference type="PANTHER" id="PTHR48075">
    <property type="entry name" value="3-HYDROXYACYL-COA DEHYDROGENASE FAMILY PROTEIN"/>
    <property type="match status" value="1"/>
</dbReference>
<feature type="domain" description="3-hydroxyacyl-CoA dehydrogenase NAD binding" evidence="2">
    <location>
        <begin position="2"/>
        <end position="169"/>
    </location>
</feature>
<dbReference type="InterPro" id="IPR036291">
    <property type="entry name" value="NAD(P)-bd_dom_sf"/>
</dbReference>
<proteinExistence type="inferred from homology"/>
<evidence type="ECO:0000313" key="3">
    <source>
        <dbReference type="EMBL" id="WAJ25267.1"/>
    </source>
</evidence>
<sequence>MTIGIVGSGRMGQDLFYSFMEYDCQVILVSRNPEQIEKITKKTRKILKRDPGLMGKETPIITDKLADLAGCDVIIETVIEDLAVKQDIFQSLEGIAKNTCIFATNSSSLDVTDVFYGVKEKERCLGLHYFYPLKLISTAEVNAGPDTSEDTVTEMVKFLLVTGRKPLVLRGENRLVLSKLLISLAAYAYKLSLDGELSLNELDQITKQVLLFGIFEMVDSTGFPVISQCLTNLPDKLHSTLYKPLLLEISDLMKQGKEGRRGEGLLSLEDSRKRDPAFTGSREECYEKYGIRFLAFLLNEIARYMEDPLLDNKQVQESVEEVLGLSASLKALYKELKEEKLLETLNAEYKKSLDPLFLPADLKVYGEH</sequence>
<reference evidence="3" key="1">
    <citation type="submission" date="2022-11" db="EMBL/GenBank/DDBJ databases">
        <title>Lacrimispora xylanolytica sy1, complete genome.</title>
        <authorList>
            <person name="Choi S."/>
        </authorList>
    </citation>
    <scope>NUCLEOTIDE SEQUENCE</scope>
    <source>
        <strain evidence="3">Sy1</strain>
    </source>
</reference>
<comment type="similarity">
    <text evidence="1">Belongs to the 3-hydroxyacyl-CoA dehydrogenase family.</text>
</comment>
<dbReference type="InterPro" id="IPR006176">
    <property type="entry name" value="3-OHacyl-CoA_DH_NAD-bd"/>
</dbReference>
<evidence type="ECO:0000313" key="4">
    <source>
        <dbReference type="Proteomes" id="UP001163115"/>
    </source>
</evidence>
<dbReference type="Proteomes" id="UP001163115">
    <property type="component" value="Chromosome"/>
</dbReference>
<dbReference type="PANTHER" id="PTHR48075:SF5">
    <property type="entry name" value="3-HYDROXYBUTYRYL-COA DEHYDROGENASE"/>
    <property type="match status" value="1"/>
</dbReference>
<evidence type="ECO:0000256" key="1">
    <source>
        <dbReference type="ARBA" id="ARBA00009463"/>
    </source>
</evidence>
<protein>
    <submittedName>
        <fullName evidence="3">3-hydroxyacyl-CoA dehydrogenase NAD-binding domain-containing protein</fullName>
    </submittedName>
</protein>
<name>A0ABY7AEW5_9FIRM</name>
<evidence type="ECO:0000259" key="2">
    <source>
        <dbReference type="Pfam" id="PF02737"/>
    </source>
</evidence>
<dbReference type="RefSeq" id="WP_268116140.1">
    <property type="nucleotide sequence ID" value="NZ_CP113524.1"/>
</dbReference>
<dbReference type="SUPFAM" id="SSF51735">
    <property type="entry name" value="NAD(P)-binding Rossmann-fold domains"/>
    <property type="match status" value="1"/>
</dbReference>
<dbReference type="Pfam" id="PF02737">
    <property type="entry name" value="3HCDH_N"/>
    <property type="match status" value="1"/>
</dbReference>
<dbReference type="Gene3D" id="3.40.50.720">
    <property type="entry name" value="NAD(P)-binding Rossmann-like Domain"/>
    <property type="match status" value="1"/>
</dbReference>
<gene>
    <name evidence="3" type="ORF">OW255_07100</name>
</gene>
<keyword evidence="4" id="KW-1185">Reference proteome</keyword>
<accession>A0ABY7AEW5</accession>